<sequence>MSLDSQSGIHGSMKNHISNEKNQV</sequence>
<feature type="region of interest" description="Disordered" evidence="1">
    <location>
        <begin position="1"/>
        <end position="24"/>
    </location>
</feature>
<organism evidence="2 3">
    <name type="scientific">Spirodela intermedia</name>
    <name type="common">Intermediate duckweed</name>
    <dbReference type="NCBI Taxonomy" id="51605"/>
    <lineage>
        <taxon>Eukaryota</taxon>
        <taxon>Viridiplantae</taxon>
        <taxon>Streptophyta</taxon>
        <taxon>Embryophyta</taxon>
        <taxon>Tracheophyta</taxon>
        <taxon>Spermatophyta</taxon>
        <taxon>Magnoliopsida</taxon>
        <taxon>Liliopsida</taxon>
        <taxon>Araceae</taxon>
        <taxon>Lemnoideae</taxon>
        <taxon>Spirodela</taxon>
    </lineage>
</organism>
<keyword evidence="3" id="KW-1185">Reference proteome</keyword>
<dbReference type="Proteomes" id="UP000663760">
    <property type="component" value="Chromosome 3"/>
</dbReference>
<protein>
    <submittedName>
        <fullName evidence="2">Uncharacterized protein</fullName>
    </submittedName>
</protein>
<proteinExistence type="predicted"/>
<evidence type="ECO:0000256" key="1">
    <source>
        <dbReference type="SAM" id="MobiDB-lite"/>
    </source>
</evidence>
<accession>A0A7I8K7I2</accession>
<gene>
    <name evidence="2" type="ORF">SI8410_03004330</name>
</gene>
<evidence type="ECO:0000313" key="3">
    <source>
        <dbReference type="Proteomes" id="UP000663760"/>
    </source>
</evidence>
<dbReference type="AlphaFoldDB" id="A0A7I8K7I2"/>
<reference evidence="2" key="1">
    <citation type="submission" date="2020-02" db="EMBL/GenBank/DDBJ databases">
        <authorList>
            <person name="Scholz U."/>
            <person name="Mascher M."/>
            <person name="Fiebig A."/>
        </authorList>
    </citation>
    <scope>NUCLEOTIDE SEQUENCE</scope>
</reference>
<name>A0A7I8K7I2_SPIIN</name>
<evidence type="ECO:0000313" key="2">
    <source>
        <dbReference type="EMBL" id="CAA7393602.1"/>
    </source>
</evidence>
<dbReference type="EMBL" id="LR746266">
    <property type="protein sequence ID" value="CAA7393602.1"/>
    <property type="molecule type" value="Genomic_DNA"/>
</dbReference>